<feature type="region of interest" description="Disordered" evidence="1">
    <location>
        <begin position="77"/>
        <end position="104"/>
    </location>
</feature>
<proteinExistence type="predicted"/>
<reference evidence="3 4" key="1">
    <citation type="journal article" date="2015" name="Genome Announc.">
        <title>Draft Genome of the Euendolithic (true boring) Cyanobacterium Mastigocoleus testarum strain BC008.</title>
        <authorList>
            <person name="Guida B.S."/>
            <person name="Garcia-Pichel F."/>
        </authorList>
    </citation>
    <scope>NUCLEOTIDE SEQUENCE [LARGE SCALE GENOMIC DNA]</scope>
    <source>
        <strain evidence="3 4">BC008</strain>
    </source>
</reference>
<evidence type="ECO:0000313" key="4">
    <source>
        <dbReference type="Proteomes" id="UP000053372"/>
    </source>
</evidence>
<dbReference type="InterPro" id="IPR045430">
    <property type="entry name" value="EAD1"/>
</dbReference>
<dbReference type="RefSeq" id="WP_058183712.1">
    <property type="nucleotide sequence ID" value="NZ_LMTZ01000089.1"/>
</dbReference>
<keyword evidence="4" id="KW-1185">Reference proteome</keyword>
<dbReference type="InterPro" id="IPR035897">
    <property type="entry name" value="Toll_tir_struct_dom_sf"/>
</dbReference>
<gene>
    <name evidence="3" type="ORF">BC008_29380</name>
</gene>
<protein>
    <recommendedName>
        <fullName evidence="2">TIR domain-containing protein</fullName>
    </recommendedName>
</protein>
<dbReference type="Gene3D" id="3.40.50.10140">
    <property type="entry name" value="Toll/interleukin-1 receptor homology (TIR) domain"/>
    <property type="match status" value="1"/>
</dbReference>
<dbReference type="Pfam" id="PF13676">
    <property type="entry name" value="TIR_2"/>
    <property type="match status" value="1"/>
</dbReference>
<dbReference type="SMART" id="SM00255">
    <property type="entry name" value="TIR"/>
    <property type="match status" value="1"/>
</dbReference>
<dbReference type="InterPro" id="IPR000157">
    <property type="entry name" value="TIR_dom"/>
</dbReference>
<organism evidence="3 4">
    <name type="scientific">Mastigocoleus testarum BC008</name>
    <dbReference type="NCBI Taxonomy" id="371196"/>
    <lineage>
        <taxon>Bacteria</taxon>
        <taxon>Bacillati</taxon>
        <taxon>Cyanobacteriota</taxon>
        <taxon>Cyanophyceae</taxon>
        <taxon>Nostocales</taxon>
        <taxon>Hapalosiphonaceae</taxon>
        <taxon>Mastigocoleus</taxon>
    </lineage>
</organism>
<sequence length="252" mass="28913">MILSGEQRQKLRDALISAFPSKASLEQMLAFQLNKNLDVIAGGTNLKEVVFNLIKTADAEGWVEKLIYAAREENPGNQSLKDLAAPEDNSVQPNIRQKPHQEQQSVKLSKHIQIFLAHANEDKPEVEKIYKHLENKGYKPWMDKKDLLPGQNWREETPKAIKQSQIFIAFFSQISVSKQGYMQKELRLALNHYAQMPPGKIFLIPLKLDDCEIPPLQLPELGMNLQDLHWLDYRESDALEKLVRSIESIANY</sequence>
<dbReference type="Proteomes" id="UP000053372">
    <property type="component" value="Unassembled WGS sequence"/>
</dbReference>
<evidence type="ECO:0000256" key="1">
    <source>
        <dbReference type="SAM" id="MobiDB-lite"/>
    </source>
</evidence>
<accession>A0A0V7ZSX5</accession>
<dbReference type="PROSITE" id="PS50104">
    <property type="entry name" value="TIR"/>
    <property type="match status" value="1"/>
</dbReference>
<evidence type="ECO:0000313" key="3">
    <source>
        <dbReference type="EMBL" id="KST67302.1"/>
    </source>
</evidence>
<dbReference type="EMBL" id="LMTZ01000089">
    <property type="protein sequence ID" value="KST67302.1"/>
    <property type="molecule type" value="Genomic_DNA"/>
</dbReference>
<comment type="caution">
    <text evidence="3">The sequence shown here is derived from an EMBL/GenBank/DDBJ whole genome shotgun (WGS) entry which is preliminary data.</text>
</comment>
<dbReference type="Pfam" id="PF19955">
    <property type="entry name" value="EAD1"/>
    <property type="match status" value="1"/>
</dbReference>
<evidence type="ECO:0000259" key="2">
    <source>
        <dbReference type="PROSITE" id="PS50104"/>
    </source>
</evidence>
<dbReference type="AlphaFoldDB" id="A0A0V7ZSX5"/>
<feature type="domain" description="TIR" evidence="2">
    <location>
        <begin position="110"/>
        <end position="250"/>
    </location>
</feature>
<dbReference type="SUPFAM" id="SSF52200">
    <property type="entry name" value="Toll/Interleukin receptor TIR domain"/>
    <property type="match status" value="1"/>
</dbReference>
<dbReference type="GO" id="GO:0007165">
    <property type="term" value="P:signal transduction"/>
    <property type="evidence" value="ECO:0007669"/>
    <property type="project" value="InterPro"/>
</dbReference>
<name>A0A0V7ZSX5_9CYAN</name>